<keyword evidence="8 10" id="KW-1015">Disulfide bond</keyword>
<keyword evidence="3" id="KW-0479">Metal-binding</keyword>
<dbReference type="EnsemblMetazoa" id="CLYHEMT018296.1">
    <property type="protein sequence ID" value="CLYHEMP018296.1"/>
    <property type="gene ID" value="CLYHEMG018296"/>
</dbReference>
<protein>
    <recommendedName>
        <fullName evidence="10">Mitochondrial import inner membrane translocase subunit</fullName>
    </recommendedName>
</protein>
<comment type="function">
    <text evidence="10">Mitochondrial intermembrane chaperone that participates in the import and insertion of some multi-pass transmembrane proteins into the mitochondrial inner membrane. Also required for the transfer of beta-barrel precursors from the TOM complex to the sorting and assembly machinery (SAM complex) of the outer membrane. Acts as a chaperone-like protein that protects the hydrophobic precursors from aggregation and guide them through the mitochondrial intermembrane space.</text>
</comment>
<dbReference type="InterPro" id="IPR035427">
    <property type="entry name" value="Tim10-like_dom_sf"/>
</dbReference>
<feature type="region of interest" description="Disordered" evidence="11">
    <location>
        <begin position="1"/>
        <end position="42"/>
    </location>
</feature>
<evidence type="ECO:0000256" key="7">
    <source>
        <dbReference type="ARBA" id="ARBA00023128"/>
    </source>
</evidence>
<comment type="domain">
    <text evidence="10">The twin CX3C motif contains 4 conserved Cys residues that form 2 disulfide bonds in the mitochondrial intermembrane space.</text>
</comment>
<proteinExistence type="inferred from homology"/>
<evidence type="ECO:0000259" key="12">
    <source>
        <dbReference type="Pfam" id="PF02953"/>
    </source>
</evidence>
<evidence type="ECO:0000256" key="11">
    <source>
        <dbReference type="SAM" id="MobiDB-lite"/>
    </source>
</evidence>
<sequence>MSDYSSFGSSSLDSLSSSSGFESSSRYGSSGGQPSSSQMMEAVKQQIAVANAQELLSKMSDKCFKKCITKPGANLDNSEQKCLAMCMDRYMEAWNLVSQTYTNRLNKEHSMQGGSGSGVPSGLM</sequence>
<keyword evidence="14" id="KW-1185">Reference proteome</keyword>
<evidence type="ECO:0000256" key="4">
    <source>
        <dbReference type="ARBA" id="ARBA00022833"/>
    </source>
</evidence>
<reference evidence="13" key="1">
    <citation type="submission" date="2021-01" db="UniProtKB">
        <authorList>
            <consortium name="EnsemblMetazoa"/>
        </authorList>
    </citation>
    <scope>IDENTIFICATION</scope>
</reference>
<dbReference type="InterPro" id="IPR004217">
    <property type="entry name" value="Tim10-like"/>
</dbReference>
<evidence type="ECO:0000256" key="8">
    <source>
        <dbReference type="ARBA" id="ARBA00023157"/>
    </source>
</evidence>
<keyword evidence="10" id="KW-0999">Mitochondrion inner membrane</keyword>
<dbReference type="GO" id="GO:0015031">
    <property type="term" value="P:protein transport"/>
    <property type="evidence" value="ECO:0007669"/>
    <property type="project" value="UniProtKB-KW"/>
</dbReference>
<keyword evidence="4" id="KW-0862">Zinc</keyword>
<dbReference type="GO" id="GO:0005743">
    <property type="term" value="C:mitochondrial inner membrane"/>
    <property type="evidence" value="ECO:0007669"/>
    <property type="project" value="UniProtKB-SubCell"/>
</dbReference>
<comment type="similarity">
    <text evidence="1 10">Belongs to the small Tim family.</text>
</comment>
<evidence type="ECO:0000256" key="3">
    <source>
        <dbReference type="ARBA" id="ARBA00022723"/>
    </source>
</evidence>
<keyword evidence="7 10" id="KW-0496">Mitochondrion</keyword>
<dbReference type="Proteomes" id="UP000594262">
    <property type="component" value="Unplaced"/>
</dbReference>
<keyword evidence="10" id="KW-0472">Membrane</keyword>
<dbReference type="AlphaFoldDB" id="A0A7M5X6P7"/>
<keyword evidence="5 10" id="KW-0653">Protein transport</keyword>
<comment type="subunit">
    <text evidence="10">Heterohexamer.</text>
</comment>
<feature type="domain" description="Tim10-like" evidence="12">
    <location>
        <begin position="42"/>
        <end position="102"/>
    </location>
</feature>
<name>A0A7M5X6P7_9CNID</name>
<evidence type="ECO:0000313" key="14">
    <source>
        <dbReference type="Proteomes" id="UP000594262"/>
    </source>
</evidence>
<evidence type="ECO:0000313" key="13">
    <source>
        <dbReference type="EnsemblMetazoa" id="CLYHEMP018296.1"/>
    </source>
</evidence>
<feature type="compositionally biased region" description="Low complexity" evidence="11">
    <location>
        <begin position="1"/>
        <end position="38"/>
    </location>
</feature>
<keyword evidence="9 10" id="KW-0143">Chaperone</keyword>
<evidence type="ECO:0000256" key="6">
    <source>
        <dbReference type="ARBA" id="ARBA00023010"/>
    </source>
</evidence>
<evidence type="ECO:0000256" key="5">
    <source>
        <dbReference type="ARBA" id="ARBA00022927"/>
    </source>
</evidence>
<keyword evidence="2 10" id="KW-0813">Transport</keyword>
<dbReference type="GO" id="GO:0042719">
    <property type="term" value="C:mitochondrial intermembrane space chaperone complex"/>
    <property type="evidence" value="ECO:0007669"/>
    <property type="project" value="UniProtKB-ARBA"/>
</dbReference>
<dbReference type="RefSeq" id="XP_066927369.1">
    <property type="nucleotide sequence ID" value="XM_067071268.1"/>
</dbReference>
<dbReference type="GeneID" id="136814840"/>
<evidence type="ECO:0000256" key="2">
    <source>
        <dbReference type="ARBA" id="ARBA00022448"/>
    </source>
</evidence>
<accession>A0A7M5X6P7</accession>
<dbReference type="Pfam" id="PF02953">
    <property type="entry name" value="zf-Tim10_DDP"/>
    <property type="match status" value="1"/>
</dbReference>
<organism evidence="13 14">
    <name type="scientific">Clytia hemisphaerica</name>
    <dbReference type="NCBI Taxonomy" id="252671"/>
    <lineage>
        <taxon>Eukaryota</taxon>
        <taxon>Metazoa</taxon>
        <taxon>Cnidaria</taxon>
        <taxon>Hydrozoa</taxon>
        <taxon>Hydroidolina</taxon>
        <taxon>Leptothecata</taxon>
        <taxon>Obeliida</taxon>
        <taxon>Clytiidae</taxon>
        <taxon>Clytia</taxon>
    </lineage>
</organism>
<evidence type="ECO:0000256" key="10">
    <source>
        <dbReference type="RuleBase" id="RU367043"/>
    </source>
</evidence>
<evidence type="ECO:0000256" key="9">
    <source>
        <dbReference type="ARBA" id="ARBA00023186"/>
    </source>
</evidence>
<comment type="subcellular location">
    <subcellularLocation>
        <location evidence="10">Mitochondrion inner membrane</location>
        <topology evidence="10">Peripheral membrane protein</topology>
        <orientation evidence="10">Intermembrane side</orientation>
    </subcellularLocation>
</comment>
<evidence type="ECO:0000256" key="1">
    <source>
        <dbReference type="ARBA" id="ARBA00006720"/>
    </source>
</evidence>
<dbReference type="SUPFAM" id="SSF144122">
    <property type="entry name" value="Tim10-like"/>
    <property type="match status" value="1"/>
</dbReference>
<dbReference type="FunFam" id="1.10.287.810:FF:000001">
    <property type="entry name" value="mitochondrial import inner membrane translocase subunit TIM13"/>
    <property type="match status" value="1"/>
</dbReference>
<dbReference type="Gene3D" id="1.10.287.810">
    <property type="entry name" value="Mitochondrial import inner membrane translocase subunit tim13 like domains"/>
    <property type="match status" value="1"/>
</dbReference>
<dbReference type="GO" id="GO:0045039">
    <property type="term" value="P:protein insertion into mitochondrial inner membrane"/>
    <property type="evidence" value="ECO:0007669"/>
    <property type="project" value="UniProtKB-ARBA"/>
</dbReference>
<keyword evidence="6 10" id="KW-0811">Translocation</keyword>
<dbReference type="OrthoDB" id="7813104at2759"/>
<dbReference type="GO" id="GO:0046872">
    <property type="term" value="F:metal ion binding"/>
    <property type="evidence" value="ECO:0007669"/>
    <property type="project" value="UniProtKB-KW"/>
</dbReference>